<accession>A0A1M5EIR6</accession>
<reference evidence="3" key="1">
    <citation type="submission" date="2016-11" db="EMBL/GenBank/DDBJ databases">
        <authorList>
            <person name="Varghese N."/>
            <person name="Submissions S."/>
        </authorList>
    </citation>
    <scope>NUCLEOTIDE SEQUENCE [LARGE SCALE GENOMIC DNA]</scope>
    <source>
        <strain evidence="3">DSM 29326</strain>
    </source>
</reference>
<dbReference type="RefSeq" id="WP_084114556.1">
    <property type="nucleotide sequence ID" value="NZ_FQUE01000013.1"/>
</dbReference>
<sequence length="221" mass="24025">MPATIVIKLAEPAPENFRAPLPKWLPAGTELHRIHHGDYGSCQFNGTDRGNARFSPIRDLWGDIIPTIYAGQSFRCASCEIILRAPDAAPDPGALTVVSPQDFAAYQHSAIRTKRDLQLVDLTAMGQRAVGLTGNALLSGGTLHYPATRAWAEAIHTHVSWAEGIFYTSYQCGPEFALVLFGDRCPDVLDGIAPARPVRAASVEDEIRTIGEMIGIEYVDI</sequence>
<dbReference type="InterPro" id="IPR014914">
    <property type="entry name" value="RES_dom"/>
</dbReference>
<dbReference type="Proteomes" id="UP000183987">
    <property type="component" value="Unassembled WGS sequence"/>
</dbReference>
<evidence type="ECO:0000313" key="3">
    <source>
        <dbReference type="Proteomes" id="UP000183987"/>
    </source>
</evidence>
<gene>
    <name evidence="2" type="ORF">SAMN05444339_1137</name>
</gene>
<proteinExistence type="predicted"/>
<keyword evidence="3" id="KW-1185">Reference proteome</keyword>
<evidence type="ECO:0000313" key="2">
    <source>
        <dbReference type="EMBL" id="SHF79024.1"/>
    </source>
</evidence>
<protein>
    <submittedName>
        <fullName evidence="2">RES domain-containing protein</fullName>
    </submittedName>
</protein>
<dbReference type="Pfam" id="PF08808">
    <property type="entry name" value="RES"/>
    <property type="match status" value="1"/>
</dbReference>
<dbReference type="OrthoDB" id="7257056at2"/>
<name>A0A1M5EIR6_LOKAT</name>
<evidence type="ECO:0000259" key="1">
    <source>
        <dbReference type="SMART" id="SM00953"/>
    </source>
</evidence>
<organism evidence="2 3">
    <name type="scientific">Loktanella atrilutea</name>
    <dbReference type="NCBI Taxonomy" id="366533"/>
    <lineage>
        <taxon>Bacteria</taxon>
        <taxon>Pseudomonadati</taxon>
        <taxon>Pseudomonadota</taxon>
        <taxon>Alphaproteobacteria</taxon>
        <taxon>Rhodobacterales</taxon>
        <taxon>Roseobacteraceae</taxon>
        <taxon>Loktanella</taxon>
    </lineage>
</organism>
<dbReference type="AlphaFoldDB" id="A0A1M5EIR6"/>
<dbReference type="EMBL" id="FQUE01000013">
    <property type="protein sequence ID" value="SHF79024.1"/>
    <property type="molecule type" value="Genomic_DNA"/>
</dbReference>
<dbReference type="SMART" id="SM00953">
    <property type="entry name" value="RES"/>
    <property type="match status" value="1"/>
</dbReference>
<feature type="domain" description="RES" evidence="1">
    <location>
        <begin position="46"/>
        <end position="195"/>
    </location>
</feature>
<dbReference type="STRING" id="366533.SAMN05444339_1137"/>